<dbReference type="Pfam" id="PF13193">
    <property type="entry name" value="AMP-binding_C"/>
    <property type="match status" value="1"/>
</dbReference>
<evidence type="ECO:0000259" key="1">
    <source>
        <dbReference type="Pfam" id="PF00501"/>
    </source>
</evidence>
<reference evidence="4" key="1">
    <citation type="journal article" date="2019" name="Int. J. Syst. Evol. Microbiol.">
        <title>The Global Catalogue of Microorganisms (GCM) 10K type strain sequencing project: providing services to taxonomists for standard genome sequencing and annotation.</title>
        <authorList>
            <consortium name="The Broad Institute Genomics Platform"/>
            <consortium name="The Broad Institute Genome Sequencing Center for Infectious Disease"/>
            <person name="Wu L."/>
            <person name="Ma J."/>
        </authorList>
    </citation>
    <scope>NUCLEOTIDE SEQUENCE [LARGE SCALE GENOMIC DNA]</scope>
    <source>
        <strain evidence="4">CGMCC 1.15399</strain>
    </source>
</reference>
<feature type="domain" description="AMP-dependent synthetase/ligase" evidence="1">
    <location>
        <begin position="11"/>
        <end position="364"/>
    </location>
</feature>
<gene>
    <name evidence="3" type="ORF">ACFSJ0_35915</name>
</gene>
<sequence>MGSDLLAQVFAACERTPGATAIVGARGRELTFGGLRERALRIRDRLVAEGLARGDGVLYAVEPSPDAIAVALGVVAAGGVLVLADPGLAPEILQARLRLARPRWVVAGSLLYAVTSFAPLRALARRRGVLLPGLRDPLPELGLRHAYTGRWLPGVPKDAVRLRGLNGPPTGTGTDTSADDPAAVIFTSGTTAHPRAVVHTRSSLAAGLEIFRDRFPVEPGDVVHTDGLMLGLPALIGGATWSMPGPDKLIFERGVTHLYCVPVELAALVERVERLPESLRHLLLGSAPAPPAVLRKAIAAAPGADVLSIYAMTEALPIALASAAEKLACAEGDLLGAPLPGVGVRFTEDQELVVSGPHLARGYLGEPPRDEVATGDLVRLDGQGRLVLLGRKKDMILRDGFNIYPSLYEPAIAALPGVADAAIVGLADPVTGDEEVVLALVPGDGFQEAAVRARLPALVDAGALPDRIAVLADFPRSSRRKLDRAALRAAIRRP</sequence>
<dbReference type="PANTHER" id="PTHR43767:SF1">
    <property type="entry name" value="NONRIBOSOMAL PEPTIDE SYNTHASE PES1 (EUROFUNG)-RELATED"/>
    <property type="match status" value="1"/>
</dbReference>
<dbReference type="CDD" id="cd04433">
    <property type="entry name" value="AFD_class_I"/>
    <property type="match status" value="1"/>
</dbReference>
<dbReference type="Proteomes" id="UP001597097">
    <property type="component" value="Unassembled WGS sequence"/>
</dbReference>
<keyword evidence="4" id="KW-1185">Reference proteome</keyword>
<dbReference type="InterPro" id="IPR050237">
    <property type="entry name" value="ATP-dep_AMP-bd_enzyme"/>
</dbReference>
<dbReference type="InterPro" id="IPR025110">
    <property type="entry name" value="AMP-bd_C"/>
</dbReference>
<evidence type="ECO:0000259" key="2">
    <source>
        <dbReference type="Pfam" id="PF13193"/>
    </source>
</evidence>
<evidence type="ECO:0000313" key="3">
    <source>
        <dbReference type="EMBL" id="MFD1542488.1"/>
    </source>
</evidence>
<dbReference type="EMBL" id="JBHUCM010000031">
    <property type="protein sequence ID" value="MFD1542488.1"/>
    <property type="molecule type" value="Genomic_DNA"/>
</dbReference>
<dbReference type="RefSeq" id="WP_219531470.1">
    <property type="nucleotide sequence ID" value="NZ_JAHKRM010000011.1"/>
</dbReference>
<evidence type="ECO:0000313" key="4">
    <source>
        <dbReference type="Proteomes" id="UP001597097"/>
    </source>
</evidence>
<accession>A0ABW4GJL0</accession>
<name>A0ABW4GJL0_9ACTN</name>
<dbReference type="InterPro" id="IPR000873">
    <property type="entry name" value="AMP-dep_synth/lig_dom"/>
</dbReference>
<proteinExistence type="predicted"/>
<protein>
    <submittedName>
        <fullName evidence="3">Class I adenylate-forming enzyme family protein</fullName>
    </submittedName>
</protein>
<dbReference type="Pfam" id="PF00501">
    <property type="entry name" value="AMP-binding"/>
    <property type="match status" value="1"/>
</dbReference>
<dbReference type="PANTHER" id="PTHR43767">
    <property type="entry name" value="LONG-CHAIN-FATTY-ACID--COA LIGASE"/>
    <property type="match status" value="1"/>
</dbReference>
<comment type="caution">
    <text evidence="3">The sequence shown here is derived from an EMBL/GenBank/DDBJ whole genome shotgun (WGS) entry which is preliminary data.</text>
</comment>
<organism evidence="3 4">
    <name type="scientific">Nonomuraea guangzhouensis</name>
    <dbReference type="NCBI Taxonomy" id="1291555"/>
    <lineage>
        <taxon>Bacteria</taxon>
        <taxon>Bacillati</taxon>
        <taxon>Actinomycetota</taxon>
        <taxon>Actinomycetes</taxon>
        <taxon>Streptosporangiales</taxon>
        <taxon>Streptosporangiaceae</taxon>
        <taxon>Nonomuraea</taxon>
    </lineage>
</organism>
<feature type="domain" description="AMP-binding enzyme C-terminal" evidence="2">
    <location>
        <begin position="409"/>
        <end position="478"/>
    </location>
</feature>